<feature type="binding site" evidence="1">
    <location>
        <begin position="146"/>
        <end position="147"/>
    </location>
    <ligand>
        <name>ATP</name>
        <dbReference type="ChEBI" id="CHEBI:30616"/>
    </ligand>
</feature>
<feature type="binding site" evidence="1">
    <location>
        <position position="69"/>
    </location>
    <ligand>
        <name>Mg(2+)</name>
        <dbReference type="ChEBI" id="CHEBI:18420"/>
        <label>1</label>
    </ligand>
</feature>
<organism evidence="3 4">
    <name type="scientific">Gordonia neofelifaecis NRRL B-59395</name>
    <dbReference type="NCBI Taxonomy" id="644548"/>
    <lineage>
        <taxon>Bacteria</taxon>
        <taxon>Bacillati</taxon>
        <taxon>Actinomycetota</taxon>
        <taxon>Actinomycetes</taxon>
        <taxon>Mycobacteriales</taxon>
        <taxon>Gordoniaceae</taxon>
        <taxon>Gordonia</taxon>
    </lineage>
</organism>
<gene>
    <name evidence="1" type="primary">thiL</name>
    <name evidence="3" type="ORF">SCNU_01395</name>
</gene>
<keyword evidence="4" id="KW-1185">Reference proteome</keyword>
<dbReference type="Pfam" id="PF00586">
    <property type="entry name" value="AIRS"/>
    <property type="match status" value="1"/>
</dbReference>
<dbReference type="AlphaFoldDB" id="F1YF08"/>
<feature type="binding site" evidence="1">
    <location>
        <position position="70"/>
    </location>
    <ligand>
        <name>Mg(2+)</name>
        <dbReference type="ChEBI" id="CHEBI:18420"/>
        <label>2</label>
    </ligand>
</feature>
<evidence type="ECO:0000259" key="2">
    <source>
        <dbReference type="Pfam" id="PF00586"/>
    </source>
</evidence>
<protein>
    <recommendedName>
        <fullName evidence="1">Thiamine-monophosphate kinase</fullName>
        <shortName evidence="1">TMP kinase</shortName>
        <shortName evidence="1">Thiamine-phosphate kinase</shortName>
        <ecNumber evidence="1">2.7.4.16</ecNumber>
    </recommendedName>
</protein>
<feature type="binding site" evidence="1">
    <location>
        <position position="68"/>
    </location>
    <ligand>
        <name>Mg(2+)</name>
        <dbReference type="ChEBI" id="CHEBI:18420"/>
        <label>4</label>
    </ligand>
</feature>
<dbReference type="GO" id="GO:0005524">
    <property type="term" value="F:ATP binding"/>
    <property type="evidence" value="ECO:0007669"/>
    <property type="project" value="UniProtKB-UniRule"/>
</dbReference>
<accession>F1YF08</accession>
<name>F1YF08_9ACTN</name>
<comment type="catalytic activity">
    <reaction evidence="1">
        <text>thiamine phosphate + ATP = thiamine diphosphate + ADP</text>
        <dbReference type="Rhea" id="RHEA:15913"/>
        <dbReference type="ChEBI" id="CHEBI:30616"/>
        <dbReference type="ChEBI" id="CHEBI:37575"/>
        <dbReference type="ChEBI" id="CHEBI:58937"/>
        <dbReference type="ChEBI" id="CHEBI:456216"/>
        <dbReference type="EC" id="2.7.4.16"/>
    </reaction>
</comment>
<keyword evidence="1" id="KW-0067">ATP-binding</keyword>
<dbReference type="UniPathway" id="UPA00060">
    <property type="reaction ID" value="UER00142"/>
</dbReference>
<dbReference type="EC" id="2.7.4.16" evidence="1"/>
<feature type="binding site" evidence="1">
    <location>
        <position position="77"/>
    </location>
    <ligand>
        <name>substrate</name>
    </ligand>
</feature>
<dbReference type="NCBIfam" id="TIGR01379">
    <property type="entry name" value="thiL"/>
    <property type="match status" value="1"/>
</dbReference>
<evidence type="ECO:0000313" key="4">
    <source>
        <dbReference type="Proteomes" id="UP000035065"/>
    </source>
</evidence>
<feature type="binding site" evidence="1">
    <location>
        <position position="99"/>
    </location>
    <ligand>
        <name>Mg(2+)</name>
        <dbReference type="ChEBI" id="CHEBI:18420"/>
        <label>4</label>
    </ligand>
</feature>
<sequence>MSAGNQPADRRRAPGSISAVKTVGEVGERELIAMFTTAARSVGGSGDVVIGSGDDAAVFVPTGPVVVSTDTAVAGRHFRFDWSSPRQIGARAVVQSAADIAAMGGVLTGVVVSIGCPPQTPVDRVLELNAGIVEQSHRYGARVLGGDLVSSAEVVLTVTSLGVLEGTAAVALVGAIAGDVLAVSGPLGGPAGGLAALSAVEHGADPGLLEQFADLVAAYRLPAPDLSQGRVAAVAGAHAMTDVSDGLVEELITMSGASQVRLDVQSSAVPQASGLSELGAALGVDPARWALAGGEEHELLAAFEPAHVPAGWTVIGEVSVGGTIGDEAGARVDGVPVGEIRGWQSFTDV</sequence>
<dbReference type="InterPro" id="IPR036921">
    <property type="entry name" value="PurM-like_N_sf"/>
</dbReference>
<feature type="binding site" evidence="1">
    <location>
        <position position="147"/>
    </location>
    <ligand>
        <name>Mg(2+)</name>
        <dbReference type="ChEBI" id="CHEBI:18420"/>
        <label>1</label>
    </ligand>
</feature>
<keyword evidence="1" id="KW-0784">Thiamine biosynthesis</keyword>
<keyword evidence="1" id="KW-0460">Magnesium</keyword>
<evidence type="ECO:0000313" key="3">
    <source>
        <dbReference type="EMBL" id="EGD56991.1"/>
    </source>
</evidence>
<dbReference type="STRING" id="644548.SCNU_01395"/>
<feature type="binding site" evidence="1">
    <location>
        <position position="295"/>
    </location>
    <ligand>
        <name>substrate</name>
    </ligand>
</feature>
<dbReference type="eggNOG" id="COG0611">
    <property type="taxonomic scope" value="Bacteria"/>
</dbReference>
<keyword evidence="1" id="KW-0808">Transferase</keyword>
<dbReference type="PANTHER" id="PTHR30270:SF0">
    <property type="entry name" value="THIAMINE-MONOPHOSPHATE KINASE"/>
    <property type="match status" value="1"/>
</dbReference>
<dbReference type="GO" id="GO:0000287">
    <property type="term" value="F:magnesium ion binding"/>
    <property type="evidence" value="ECO:0007669"/>
    <property type="project" value="UniProtKB-UniRule"/>
</dbReference>
<feature type="binding site" evidence="1">
    <location>
        <position position="55"/>
    </location>
    <ligand>
        <name>Mg(2+)</name>
        <dbReference type="ChEBI" id="CHEBI:18420"/>
        <label>4</label>
    </ligand>
</feature>
<comment type="pathway">
    <text evidence="1">Cofactor biosynthesis; thiamine diphosphate biosynthesis; thiamine diphosphate from thiamine phosphate: step 1/1.</text>
</comment>
<dbReference type="GO" id="GO:0009030">
    <property type="term" value="F:thiamine-phosphate kinase activity"/>
    <property type="evidence" value="ECO:0007669"/>
    <property type="project" value="UniProtKB-UniRule"/>
</dbReference>
<dbReference type="SUPFAM" id="SSF56042">
    <property type="entry name" value="PurM C-terminal domain-like"/>
    <property type="match status" value="1"/>
</dbReference>
<keyword evidence="1" id="KW-0479">Metal-binding</keyword>
<dbReference type="Gene3D" id="3.30.1330.10">
    <property type="entry name" value="PurM-like, N-terminal domain"/>
    <property type="match status" value="1"/>
</dbReference>
<reference evidence="3 4" key="1">
    <citation type="journal article" date="2011" name="J. Bacteriol.">
        <title>Draft Genome Sequence of Gordonia neofelifaecis NRRL B-59395, a Cholesterol-Degrading Actinomycete.</title>
        <authorList>
            <person name="Ge F."/>
            <person name="Li W."/>
            <person name="Chen G."/>
            <person name="Liu Y."/>
            <person name="Zhang G."/>
            <person name="Yong B."/>
            <person name="Wang Q."/>
            <person name="Wang N."/>
            <person name="Huang Z."/>
            <person name="Li W."/>
            <person name="Wang J."/>
            <person name="Wu C."/>
            <person name="Xie Q."/>
            <person name="Liu G."/>
        </authorList>
    </citation>
    <scope>NUCLEOTIDE SEQUENCE [LARGE SCALE GENOMIC DNA]</scope>
    <source>
        <strain evidence="3 4">NRRL B-59395</strain>
    </source>
</reference>
<keyword evidence="1" id="KW-0547">Nucleotide-binding</keyword>
<comment type="caution">
    <text evidence="3">The sequence shown here is derived from an EMBL/GenBank/DDBJ whole genome shotgun (WGS) entry which is preliminary data.</text>
</comment>
<feature type="domain" description="PurM-like N-terminal" evidence="2">
    <location>
        <begin position="53"/>
        <end position="163"/>
    </location>
</feature>
<feature type="binding site" evidence="1">
    <location>
        <position position="99"/>
    </location>
    <ligand>
        <name>Mg(2+)</name>
        <dbReference type="ChEBI" id="CHEBI:18420"/>
        <label>2</label>
    </ligand>
</feature>
<feature type="binding site" evidence="1">
    <location>
        <position position="244"/>
    </location>
    <ligand>
        <name>ATP</name>
        <dbReference type="ChEBI" id="CHEBI:30616"/>
    </ligand>
</feature>
<comment type="similarity">
    <text evidence="1">Belongs to the thiamine-monophosphate kinase family.</text>
</comment>
<dbReference type="InterPro" id="IPR036676">
    <property type="entry name" value="PurM-like_C_sf"/>
</dbReference>
<dbReference type="PIRSF" id="PIRSF005303">
    <property type="entry name" value="Thiam_monoph_kin"/>
    <property type="match status" value="1"/>
</dbReference>
<dbReference type="GO" id="GO:0009228">
    <property type="term" value="P:thiamine biosynthetic process"/>
    <property type="evidence" value="ECO:0007669"/>
    <property type="project" value="UniProtKB-KW"/>
</dbReference>
<dbReference type="HAMAP" id="MF_02128">
    <property type="entry name" value="TMP_kinase"/>
    <property type="match status" value="1"/>
</dbReference>
<dbReference type="Gene3D" id="3.90.650.10">
    <property type="entry name" value="PurM-like C-terminal domain"/>
    <property type="match status" value="1"/>
</dbReference>
<feature type="binding site" evidence="1">
    <location>
        <position position="70"/>
    </location>
    <ligand>
        <name>Mg(2+)</name>
        <dbReference type="ChEBI" id="CHEBI:18420"/>
        <label>1</label>
    </ligand>
</feature>
<dbReference type="SUPFAM" id="SSF55326">
    <property type="entry name" value="PurM N-terminal domain-like"/>
    <property type="match status" value="1"/>
</dbReference>
<comment type="miscellaneous">
    <text evidence="1">Reaction mechanism of ThiL seems to utilize a direct, inline transfer of the gamma-phosphate of ATP to TMP rather than a phosphorylated enzyme intermediate.</text>
</comment>
<evidence type="ECO:0000256" key="1">
    <source>
        <dbReference type="HAMAP-Rule" id="MF_02128"/>
    </source>
</evidence>
<dbReference type="GO" id="GO:0009229">
    <property type="term" value="P:thiamine diphosphate biosynthetic process"/>
    <property type="evidence" value="ECO:0007669"/>
    <property type="project" value="UniProtKB-UniRule"/>
</dbReference>
<feature type="binding site" evidence="1">
    <location>
        <position position="55"/>
    </location>
    <ligand>
        <name>Mg(2+)</name>
        <dbReference type="ChEBI" id="CHEBI:18420"/>
        <label>3</label>
    </ligand>
</feature>
<keyword evidence="1 3" id="KW-0418">Kinase</keyword>
<feature type="binding site" evidence="1">
    <location>
        <position position="242"/>
    </location>
    <ligand>
        <name>Mg(2+)</name>
        <dbReference type="ChEBI" id="CHEBI:18420"/>
        <label>3</label>
    </ligand>
</feature>
<dbReference type="InterPro" id="IPR016188">
    <property type="entry name" value="PurM-like_N"/>
</dbReference>
<dbReference type="CDD" id="cd02194">
    <property type="entry name" value="ThiL"/>
    <property type="match status" value="1"/>
</dbReference>
<dbReference type="Proteomes" id="UP000035065">
    <property type="component" value="Unassembled WGS sequence"/>
</dbReference>
<feature type="binding site" evidence="1">
    <location>
        <position position="343"/>
    </location>
    <ligand>
        <name>substrate</name>
    </ligand>
</feature>
<dbReference type="PANTHER" id="PTHR30270">
    <property type="entry name" value="THIAMINE-MONOPHOSPHATE KINASE"/>
    <property type="match status" value="1"/>
</dbReference>
<feature type="binding site" evidence="1">
    <location>
        <position position="99"/>
    </location>
    <ligand>
        <name>Mg(2+)</name>
        <dbReference type="ChEBI" id="CHEBI:18420"/>
        <label>3</label>
    </ligand>
</feature>
<dbReference type="EMBL" id="AEUD01000001">
    <property type="protein sequence ID" value="EGD56991.1"/>
    <property type="molecule type" value="Genomic_DNA"/>
</dbReference>
<feature type="binding site" evidence="1">
    <location>
        <position position="245"/>
    </location>
    <ligand>
        <name>Mg(2+)</name>
        <dbReference type="ChEBI" id="CHEBI:18420"/>
        <label>5</label>
    </ligand>
</feature>
<comment type="caution">
    <text evidence="1">Lacks conserved residue(s) required for the propagation of feature annotation.</text>
</comment>
<proteinExistence type="inferred from homology"/>
<comment type="function">
    <text evidence="1">Catalyzes the ATP-dependent phosphorylation of thiamine-monophosphate (TMP) to form thiamine-pyrophosphate (TPP), the active form of vitamin B1.</text>
</comment>
<dbReference type="InterPro" id="IPR006283">
    <property type="entry name" value="ThiL-like"/>
</dbReference>